<dbReference type="InterPro" id="IPR003439">
    <property type="entry name" value="ABC_transporter-like_ATP-bd"/>
</dbReference>
<dbReference type="PROSITE" id="PS50893">
    <property type="entry name" value="ABC_TRANSPORTER_2"/>
    <property type="match status" value="1"/>
</dbReference>
<keyword evidence="12 17" id="KW-0238">DNA-binding</keyword>
<dbReference type="AlphaFoldDB" id="A0A418WB96"/>
<keyword evidence="6 17" id="KW-0227">DNA damage</keyword>
<sequence length="957" mass="105281">MSSKFISVRGAREHNLKNVDVDIPRDRLVVITGLSGSGKSSLAFDTIYAEGQRRYVESLSAYARQFLELMQKPDVDHIEGLSPAISIEQKTTSRNPRSTVGTVTEIYDYLRLLYARIGVPYSPATGLPIESQTVSQMVDRVMSLAEGTRLYLLAPFVRGRKGEYRKELADLQKRGFQRVKIDGTLYEIADAPTLNKKVKHDIDVVVDRVVVRGNISQRLADSFETALELADGIAVAENADNGERTIFSQKFACPVSGFTIDEIEPRLFSFNNPFGACPVCDGLGTKLYFDPALVVPDENLSLARGAIVPWAKTTSAFFHQTLDSLAKAFKFSLNKPWRELPEKVRDLLLNGSGREAITMTYEDGSRRFQTTKPFEGVLPNLQRRWKETESDWMREELAAYQSASECEACHGHRLKPEALAVKIGGLHVGEVTEKSIADAAKWFLALGDKLTPKQAEIAARILKEINERLGFLVNVGLDYLTMARASGTLSGGESQRIRLASQIGSGLTGVLYVLDEPSIGLHQRDNDRLIETLKRLRDLGNTVIVVEHDEDAIRTADHVIDMGPAAGVHGGEIVAEGTPAQIMADPKSLTGQYLSGVRSVPIPPLRRPFNKKRVLTVTGARGNNLQNVTTSIPLGTFTCVTGVSGGGKSTLVVETLYKGLHRRLNGARELAAPHESIDGVDHIDKVIDIDQSPIGRTPRSNPATYTGAFTPIRDWFAGLPEAESRGYKPGRFSFNVKGGRCEACQGDGVIKIEMHFLPDVYVQCDVCKGRRYNRETLEVMFKDKSIADVLDMTIEEGCDFFKAVPAVRDKLETLKRVGLGYIKVGQQATTLSGGEAQRVKLAKELAKRATGRTLYILDEPTTGLHFEDVRKLLEVLQALVDTGNTVLVIEHNLEVIKTADWIIDLGPEGGNGGGEIVAEGPPEDVVLEPRSHTGRYLAEILARERKPKARKRAAVAE</sequence>
<dbReference type="GO" id="GO:0009381">
    <property type="term" value="F:excinuclease ABC activity"/>
    <property type="evidence" value="ECO:0007669"/>
    <property type="project" value="UniProtKB-UniRule"/>
</dbReference>
<evidence type="ECO:0000256" key="16">
    <source>
        <dbReference type="ARBA" id="ARBA00042156"/>
    </source>
</evidence>
<feature type="binding site" evidence="17">
    <location>
        <begin position="33"/>
        <end position="40"/>
    </location>
    <ligand>
        <name>ATP</name>
        <dbReference type="ChEBI" id="CHEBI:30616"/>
    </ligand>
</feature>
<dbReference type="InterPro" id="IPR041552">
    <property type="entry name" value="UvrA_DNA-bd"/>
</dbReference>
<evidence type="ECO:0000256" key="11">
    <source>
        <dbReference type="ARBA" id="ARBA00022881"/>
    </source>
</evidence>
<dbReference type="Pfam" id="PF00005">
    <property type="entry name" value="ABC_tran"/>
    <property type="match status" value="1"/>
</dbReference>
<evidence type="ECO:0000256" key="5">
    <source>
        <dbReference type="ARBA" id="ARBA00022741"/>
    </source>
</evidence>
<dbReference type="InterPro" id="IPR004602">
    <property type="entry name" value="UvrA"/>
</dbReference>
<keyword evidence="5 17" id="KW-0547">Nucleotide-binding</keyword>
<dbReference type="RefSeq" id="WP_119777953.1">
    <property type="nucleotide sequence ID" value="NZ_QYUK01000011.1"/>
</dbReference>
<dbReference type="Gene3D" id="1.20.1580.10">
    <property type="entry name" value="ABC transporter ATPase like domain"/>
    <property type="match status" value="2"/>
</dbReference>
<dbReference type="HAMAP" id="MF_00205">
    <property type="entry name" value="UvrA"/>
    <property type="match status" value="1"/>
</dbReference>
<evidence type="ECO:0000256" key="8">
    <source>
        <dbReference type="ARBA" id="ARBA00022771"/>
    </source>
</evidence>
<evidence type="ECO:0000256" key="3">
    <source>
        <dbReference type="ARBA" id="ARBA00022723"/>
    </source>
</evidence>
<accession>A0A418WB96</accession>
<dbReference type="GO" id="GO:0009432">
    <property type="term" value="P:SOS response"/>
    <property type="evidence" value="ECO:0007669"/>
    <property type="project" value="UniProtKB-UniRule"/>
</dbReference>
<feature type="zinc finger region" description="C4-type" evidence="17">
    <location>
        <begin position="741"/>
        <end position="767"/>
    </location>
</feature>
<dbReference type="PANTHER" id="PTHR43152:SF3">
    <property type="entry name" value="UVRABC SYSTEM PROTEIN A"/>
    <property type="match status" value="1"/>
</dbReference>
<comment type="subunit">
    <text evidence="17">Forms a heterotetramer with UvrB during the search for lesions.</text>
</comment>
<evidence type="ECO:0000256" key="2">
    <source>
        <dbReference type="ARBA" id="ARBA00022490"/>
    </source>
</evidence>
<dbReference type="Gene3D" id="3.40.50.300">
    <property type="entry name" value="P-loop containing nucleotide triphosphate hydrolases"/>
    <property type="match status" value="2"/>
</dbReference>
<dbReference type="Gene3D" id="1.10.8.280">
    <property type="entry name" value="ABC transporter ATPase domain-like"/>
    <property type="match status" value="1"/>
</dbReference>
<keyword evidence="17" id="KW-0742">SOS response</keyword>
<dbReference type="GO" id="GO:0008270">
    <property type="term" value="F:zinc ion binding"/>
    <property type="evidence" value="ECO:0007669"/>
    <property type="project" value="UniProtKB-UniRule"/>
</dbReference>
<dbReference type="InterPro" id="IPR017871">
    <property type="entry name" value="ABC_transporter-like_CS"/>
</dbReference>
<proteinExistence type="inferred from homology"/>
<dbReference type="PROSITE" id="PS00211">
    <property type="entry name" value="ABC_TRANSPORTER_1"/>
    <property type="match status" value="2"/>
</dbReference>
<evidence type="ECO:0000256" key="6">
    <source>
        <dbReference type="ARBA" id="ARBA00022763"/>
    </source>
</evidence>
<comment type="similarity">
    <text evidence="14 17">Belongs to the ABC transporter superfamily. UvrA family.</text>
</comment>
<evidence type="ECO:0000256" key="4">
    <source>
        <dbReference type="ARBA" id="ARBA00022737"/>
    </source>
</evidence>
<dbReference type="Pfam" id="PF17760">
    <property type="entry name" value="UvrA_inter"/>
    <property type="match status" value="1"/>
</dbReference>
<keyword evidence="10 17" id="KW-0067">ATP-binding</keyword>
<dbReference type="GO" id="GO:0006289">
    <property type="term" value="P:nucleotide-excision repair"/>
    <property type="evidence" value="ECO:0007669"/>
    <property type="project" value="UniProtKB-UniRule"/>
</dbReference>
<keyword evidence="9 17" id="KW-0862">Zinc</keyword>
<dbReference type="Proteomes" id="UP000284605">
    <property type="component" value="Unassembled WGS sequence"/>
</dbReference>
<evidence type="ECO:0000259" key="18">
    <source>
        <dbReference type="PROSITE" id="PS50893"/>
    </source>
</evidence>
<gene>
    <name evidence="17 19" type="primary">uvrA</name>
    <name evidence="19" type="ORF">D3874_09960</name>
</gene>
<evidence type="ECO:0000256" key="15">
    <source>
        <dbReference type="ARBA" id="ARBA00039316"/>
    </source>
</evidence>
<keyword evidence="2 17" id="KW-0963">Cytoplasm</keyword>
<dbReference type="GO" id="GO:0016887">
    <property type="term" value="F:ATP hydrolysis activity"/>
    <property type="evidence" value="ECO:0007669"/>
    <property type="project" value="InterPro"/>
</dbReference>
<dbReference type="InterPro" id="IPR013815">
    <property type="entry name" value="ATP_grasp_subdomain_1"/>
</dbReference>
<dbReference type="GO" id="GO:0005524">
    <property type="term" value="F:ATP binding"/>
    <property type="evidence" value="ECO:0007669"/>
    <property type="project" value="UniProtKB-UniRule"/>
</dbReference>
<evidence type="ECO:0000256" key="12">
    <source>
        <dbReference type="ARBA" id="ARBA00023125"/>
    </source>
</evidence>
<dbReference type="FunFam" id="1.20.1580.10:FF:000002">
    <property type="entry name" value="UvrABC system protein A"/>
    <property type="match status" value="1"/>
</dbReference>
<dbReference type="SUPFAM" id="SSF52540">
    <property type="entry name" value="P-loop containing nucleoside triphosphate hydrolases"/>
    <property type="match status" value="2"/>
</dbReference>
<keyword evidence="3 17" id="KW-0479">Metal-binding</keyword>
<organism evidence="19 20">
    <name type="scientific">Oleomonas cavernae</name>
    <dbReference type="NCBI Taxonomy" id="2320859"/>
    <lineage>
        <taxon>Bacteria</taxon>
        <taxon>Pseudomonadati</taxon>
        <taxon>Pseudomonadota</taxon>
        <taxon>Alphaproteobacteria</taxon>
        <taxon>Acetobacterales</taxon>
        <taxon>Acetobacteraceae</taxon>
        <taxon>Oleomonas</taxon>
    </lineage>
</organism>
<keyword evidence="4 17" id="KW-0677">Repeat</keyword>
<evidence type="ECO:0000256" key="10">
    <source>
        <dbReference type="ARBA" id="ARBA00022840"/>
    </source>
</evidence>
<dbReference type="PANTHER" id="PTHR43152">
    <property type="entry name" value="UVRABC SYSTEM PROTEIN A"/>
    <property type="match status" value="1"/>
</dbReference>
<keyword evidence="11 17" id="KW-0267">Excision nuclease</keyword>
<dbReference type="NCBIfam" id="TIGR00630">
    <property type="entry name" value="uvra"/>
    <property type="match status" value="1"/>
</dbReference>
<dbReference type="Gene3D" id="3.30.1490.20">
    <property type="entry name" value="ATP-grasp fold, A domain"/>
    <property type="match status" value="1"/>
</dbReference>
<evidence type="ECO:0000256" key="14">
    <source>
        <dbReference type="ARBA" id="ARBA00038000"/>
    </source>
</evidence>
<dbReference type="NCBIfam" id="NF001503">
    <property type="entry name" value="PRK00349.1"/>
    <property type="match status" value="1"/>
</dbReference>
<comment type="caution">
    <text evidence="19">The sequence shown here is derived from an EMBL/GenBank/DDBJ whole genome shotgun (WGS) entry which is preliminary data.</text>
</comment>
<evidence type="ECO:0000256" key="1">
    <source>
        <dbReference type="ARBA" id="ARBA00004496"/>
    </source>
</evidence>
<dbReference type="Pfam" id="PF17755">
    <property type="entry name" value="UvrA_DNA-bind"/>
    <property type="match status" value="1"/>
</dbReference>
<feature type="binding site" evidence="17">
    <location>
        <begin position="642"/>
        <end position="649"/>
    </location>
    <ligand>
        <name>ATP</name>
        <dbReference type="ChEBI" id="CHEBI:30616"/>
    </ligand>
</feature>
<dbReference type="CDD" id="cd03270">
    <property type="entry name" value="ABC_UvrA_I"/>
    <property type="match status" value="1"/>
</dbReference>
<dbReference type="EMBL" id="QYUK01000011">
    <property type="protein sequence ID" value="RJF87311.1"/>
    <property type="molecule type" value="Genomic_DNA"/>
</dbReference>
<dbReference type="GO" id="GO:0009380">
    <property type="term" value="C:excinuclease repair complex"/>
    <property type="evidence" value="ECO:0007669"/>
    <property type="project" value="InterPro"/>
</dbReference>
<evidence type="ECO:0000256" key="7">
    <source>
        <dbReference type="ARBA" id="ARBA00022769"/>
    </source>
</evidence>
<comment type="caution">
    <text evidence="17">Lacks conserved residue(s) required for the propagation of feature annotation.</text>
</comment>
<dbReference type="GO" id="GO:0003677">
    <property type="term" value="F:DNA binding"/>
    <property type="evidence" value="ECO:0007669"/>
    <property type="project" value="UniProtKB-UniRule"/>
</dbReference>
<dbReference type="CDD" id="cd03271">
    <property type="entry name" value="ABC_UvrA_II"/>
    <property type="match status" value="1"/>
</dbReference>
<keyword evidence="13 17" id="KW-0234">DNA repair</keyword>
<evidence type="ECO:0000256" key="9">
    <source>
        <dbReference type="ARBA" id="ARBA00022833"/>
    </source>
</evidence>
<reference evidence="19 20" key="1">
    <citation type="submission" date="2018-09" db="EMBL/GenBank/DDBJ databases">
        <authorList>
            <person name="Zhu H."/>
        </authorList>
    </citation>
    <scope>NUCLEOTIDE SEQUENCE [LARGE SCALE GENOMIC DNA]</scope>
    <source>
        <strain evidence="19 20">K1W22B-8</strain>
    </source>
</reference>
<evidence type="ECO:0000313" key="20">
    <source>
        <dbReference type="Proteomes" id="UP000284605"/>
    </source>
</evidence>
<dbReference type="InterPro" id="IPR027417">
    <property type="entry name" value="P-loop_NTPase"/>
</dbReference>
<name>A0A418WB96_9PROT</name>
<comment type="function">
    <text evidence="17">The UvrABC repair system catalyzes the recognition and processing of DNA lesions. UvrA is an ATPase and a DNA-binding protein. A damage recognition complex composed of 2 UvrA and 2 UvrB subunits scans DNA for abnormalities. When the presence of a lesion has been verified by UvrB, the UvrA molecules dissociate.</text>
</comment>
<keyword evidence="8 17" id="KW-0863">Zinc-finger</keyword>
<dbReference type="GO" id="GO:0005737">
    <property type="term" value="C:cytoplasm"/>
    <property type="evidence" value="ECO:0007669"/>
    <property type="project" value="UniProtKB-SubCell"/>
</dbReference>
<evidence type="ECO:0000256" key="17">
    <source>
        <dbReference type="HAMAP-Rule" id="MF_00205"/>
    </source>
</evidence>
<comment type="subcellular location">
    <subcellularLocation>
        <location evidence="1 17">Cytoplasm</location>
    </subcellularLocation>
</comment>
<keyword evidence="20" id="KW-1185">Reference proteome</keyword>
<keyword evidence="7 17" id="KW-0228">DNA excision</keyword>
<evidence type="ECO:0000256" key="13">
    <source>
        <dbReference type="ARBA" id="ARBA00023204"/>
    </source>
</evidence>
<feature type="domain" description="ABC transporter" evidence="18">
    <location>
        <begin position="609"/>
        <end position="938"/>
    </location>
</feature>
<evidence type="ECO:0000313" key="19">
    <source>
        <dbReference type="EMBL" id="RJF87311.1"/>
    </source>
</evidence>
<dbReference type="InterPro" id="IPR041102">
    <property type="entry name" value="UvrA_inter"/>
</dbReference>
<dbReference type="OrthoDB" id="9809851at2"/>
<protein>
    <recommendedName>
        <fullName evidence="15 17">UvrABC system protein A</fullName>
        <shortName evidence="17">UvrA protein</shortName>
    </recommendedName>
    <alternativeName>
        <fullName evidence="16 17">Excinuclease ABC subunit A</fullName>
    </alternativeName>
</protein>